<feature type="repeat" description="ANK" evidence="1">
    <location>
        <begin position="188"/>
        <end position="212"/>
    </location>
</feature>
<evidence type="ECO:0000313" key="3">
    <source>
        <dbReference type="Proteomes" id="UP000777438"/>
    </source>
</evidence>
<dbReference type="InterPro" id="IPR036770">
    <property type="entry name" value="Ankyrin_rpt-contain_sf"/>
</dbReference>
<keyword evidence="1" id="KW-0040">ANK repeat</keyword>
<dbReference type="SMART" id="SM00248">
    <property type="entry name" value="ANK"/>
    <property type="match status" value="4"/>
</dbReference>
<dbReference type="EMBL" id="JAGPYM010000007">
    <property type="protein sequence ID" value="KAH6892414.1"/>
    <property type="molecule type" value="Genomic_DNA"/>
</dbReference>
<dbReference type="Proteomes" id="UP000777438">
    <property type="component" value="Unassembled WGS sequence"/>
</dbReference>
<feature type="repeat" description="ANK" evidence="1">
    <location>
        <begin position="31"/>
        <end position="55"/>
    </location>
</feature>
<dbReference type="SUPFAM" id="SSF48403">
    <property type="entry name" value="Ankyrin repeat"/>
    <property type="match status" value="1"/>
</dbReference>
<dbReference type="OrthoDB" id="426293at2759"/>
<accession>A0A9P8WA93</accession>
<dbReference type="PANTHER" id="PTHR24184">
    <property type="entry name" value="SI:CH211-189E2.2"/>
    <property type="match status" value="1"/>
</dbReference>
<keyword evidence="3" id="KW-1185">Reference proteome</keyword>
<organism evidence="2 3">
    <name type="scientific">Thelonectria olida</name>
    <dbReference type="NCBI Taxonomy" id="1576542"/>
    <lineage>
        <taxon>Eukaryota</taxon>
        <taxon>Fungi</taxon>
        <taxon>Dikarya</taxon>
        <taxon>Ascomycota</taxon>
        <taxon>Pezizomycotina</taxon>
        <taxon>Sordariomycetes</taxon>
        <taxon>Hypocreomycetidae</taxon>
        <taxon>Hypocreales</taxon>
        <taxon>Nectriaceae</taxon>
        <taxon>Thelonectria</taxon>
    </lineage>
</organism>
<gene>
    <name evidence="2" type="ORF">B0T10DRAFT_458127</name>
</gene>
<sequence length="227" mass="24914">MTGVHLATYLGITKAVRMLLEAEFIDQEDGRGRTALFYAAEHGHEDIVKLLLETGQVAVNPVDDETLLSYAILANDEGVVKVLLENGADPDSALDLTGYLYLKPHQGAKWPSSTCCFITASTDAKDLMGQAAFSWAARYGQLEIVKRMMGLDTYGWTPLLHAVENNHESVVEALAMSKKVDADTRDKDGRTPLSYASESGYTAIARVLVDTGRVDVERKDGKWRTAF</sequence>
<dbReference type="AlphaFoldDB" id="A0A9P8WA93"/>
<feature type="repeat" description="ANK" evidence="1">
    <location>
        <begin position="63"/>
        <end position="95"/>
    </location>
</feature>
<dbReference type="PANTHER" id="PTHR24184:SF11">
    <property type="entry name" value="ANKYRIN REPEAT AND SOCS BOX CONTAINING 3"/>
    <property type="match status" value="1"/>
</dbReference>
<dbReference type="PROSITE" id="PS50297">
    <property type="entry name" value="ANK_REP_REGION"/>
    <property type="match status" value="3"/>
</dbReference>
<reference evidence="2 3" key="1">
    <citation type="journal article" date="2021" name="Nat. Commun.">
        <title>Genetic determinants of endophytism in the Arabidopsis root mycobiome.</title>
        <authorList>
            <person name="Mesny F."/>
            <person name="Miyauchi S."/>
            <person name="Thiergart T."/>
            <person name="Pickel B."/>
            <person name="Atanasova L."/>
            <person name="Karlsson M."/>
            <person name="Huettel B."/>
            <person name="Barry K.W."/>
            <person name="Haridas S."/>
            <person name="Chen C."/>
            <person name="Bauer D."/>
            <person name="Andreopoulos W."/>
            <person name="Pangilinan J."/>
            <person name="LaButti K."/>
            <person name="Riley R."/>
            <person name="Lipzen A."/>
            <person name="Clum A."/>
            <person name="Drula E."/>
            <person name="Henrissat B."/>
            <person name="Kohler A."/>
            <person name="Grigoriev I.V."/>
            <person name="Martin F.M."/>
            <person name="Hacquard S."/>
        </authorList>
    </citation>
    <scope>NUCLEOTIDE SEQUENCE [LARGE SCALE GENOMIC DNA]</scope>
    <source>
        <strain evidence="2 3">MPI-CAGE-CH-0241</strain>
    </source>
</reference>
<comment type="caution">
    <text evidence="2">The sequence shown here is derived from an EMBL/GenBank/DDBJ whole genome shotgun (WGS) entry which is preliminary data.</text>
</comment>
<evidence type="ECO:0000313" key="2">
    <source>
        <dbReference type="EMBL" id="KAH6892414.1"/>
    </source>
</evidence>
<dbReference type="InterPro" id="IPR002110">
    <property type="entry name" value="Ankyrin_rpt"/>
</dbReference>
<evidence type="ECO:0000256" key="1">
    <source>
        <dbReference type="PROSITE-ProRule" id="PRU00023"/>
    </source>
</evidence>
<name>A0A9P8WA93_9HYPO</name>
<dbReference type="Gene3D" id="1.25.40.20">
    <property type="entry name" value="Ankyrin repeat-containing domain"/>
    <property type="match status" value="2"/>
</dbReference>
<protein>
    <submittedName>
        <fullName evidence="2">Ankyrin repeat-containing domain protein</fullName>
    </submittedName>
</protein>
<dbReference type="PROSITE" id="PS50088">
    <property type="entry name" value="ANK_REPEAT"/>
    <property type="match status" value="3"/>
</dbReference>
<dbReference type="PRINTS" id="PR01415">
    <property type="entry name" value="ANKYRIN"/>
</dbReference>
<dbReference type="Pfam" id="PF12796">
    <property type="entry name" value="Ank_2"/>
    <property type="match status" value="2"/>
</dbReference>
<proteinExistence type="predicted"/>